<dbReference type="GO" id="GO:0030313">
    <property type="term" value="C:cell envelope"/>
    <property type="evidence" value="ECO:0007669"/>
    <property type="project" value="UniProtKB-SubCell"/>
</dbReference>
<evidence type="ECO:0000259" key="5">
    <source>
        <dbReference type="Pfam" id="PF25990"/>
    </source>
</evidence>
<reference evidence="6 7" key="1">
    <citation type="submission" date="2019-02" db="EMBL/GenBank/DDBJ databases">
        <title>Deep-cultivation of Planctomycetes and their phenomic and genomic characterization uncovers novel biology.</title>
        <authorList>
            <person name="Wiegand S."/>
            <person name="Jogler M."/>
            <person name="Boedeker C."/>
            <person name="Pinto D."/>
            <person name="Vollmers J."/>
            <person name="Rivas-Marin E."/>
            <person name="Kohn T."/>
            <person name="Peeters S.H."/>
            <person name="Heuer A."/>
            <person name="Rast P."/>
            <person name="Oberbeckmann S."/>
            <person name="Bunk B."/>
            <person name="Jeske O."/>
            <person name="Meyerdierks A."/>
            <person name="Storesund J.E."/>
            <person name="Kallscheuer N."/>
            <person name="Luecker S."/>
            <person name="Lage O.M."/>
            <person name="Pohl T."/>
            <person name="Merkel B.J."/>
            <person name="Hornburger P."/>
            <person name="Mueller R.-W."/>
            <person name="Bruemmer F."/>
            <person name="Labrenz M."/>
            <person name="Spormann A.M."/>
            <person name="Op den Camp H."/>
            <person name="Overmann J."/>
            <person name="Amann R."/>
            <person name="Jetten M.S.M."/>
            <person name="Mascher T."/>
            <person name="Medema M.H."/>
            <person name="Devos D.P."/>
            <person name="Kaster A.-K."/>
            <person name="Ovreas L."/>
            <person name="Rohde M."/>
            <person name="Galperin M.Y."/>
            <person name="Jogler C."/>
        </authorList>
    </citation>
    <scope>NUCLEOTIDE SEQUENCE [LARGE SCALE GENOMIC DNA]</scope>
    <source>
        <strain evidence="6 7">K23_9</strain>
    </source>
</reference>
<organism evidence="6 7">
    <name type="scientific">Stieleria marina</name>
    <dbReference type="NCBI Taxonomy" id="1930275"/>
    <lineage>
        <taxon>Bacteria</taxon>
        <taxon>Pseudomonadati</taxon>
        <taxon>Planctomycetota</taxon>
        <taxon>Planctomycetia</taxon>
        <taxon>Pirellulales</taxon>
        <taxon>Pirellulaceae</taxon>
        <taxon>Stieleria</taxon>
    </lineage>
</organism>
<dbReference type="Pfam" id="PF25990">
    <property type="entry name" value="Beta-barrel_YknX"/>
    <property type="match status" value="1"/>
</dbReference>
<dbReference type="Gene3D" id="1.10.287.470">
    <property type="entry name" value="Helix hairpin bin"/>
    <property type="match status" value="1"/>
</dbReference>
<dbReference type="RefSeq" id="WP_145419114.1">
    <property type="nucleotide sequence ID" value="NZ_CP036526.1"/>
</dbReference>
<dbReference type="PANTHER" id="PTHR32347:SF23">
    <property type="entry name" value="BLL5650 PROTEIN"/>
    <property type="match status" value="1"/>
</dbReference>
<evidence type="ECO:0000259" key="4">
    <source>
        <dbReference type="Pfam" id="PF25967"/>
    </source>
</evidence>
<sequence length="489" mass="53601">MNSSASWSFATRTADCRRGAITSPLALGIGVVLAMGLVGHFLVGGISNLLGGFMDETVELDVLMTQAVRAPFVHSVLERGEIQSSSNIEVRCQVRGRTSSSAVNILEIVPEGSWVEKGDFLVRLDDSQLQNQLIQQQIVSSNSEAAVIEAEATLDSARLALSEYDEGTFKEQLASQQSSVFVAEENKRRAQEYITYSKRLAERGYIPEAQLEADMFALEKAKQELGVAETKLEVLSKFTREKMLTQLKAAIRTATAKLQSRRKTLELDQKQLAEYEDQITKCMIHAPIAGQVVYANKRSRSSSSGVLIEEGMPVRERQAIIQLPDPKKMQVTAKVHESRIGFIKIGQTADLKLDAMPELPLTGTVIEVSEYPLPPISAYMSHVKEYEVMIEVDAPPSDLRPGMTAEVNLLVDAIDNALQVPIEAIVQRGEEFFCAVPLAAGGVETREVTVGIANETDLIIEDGLSDGESIVLNVTDPTVLELLELPEQE</sequence>
<dbReference type="EMBL" id="CP036526">
    <property type="protein sequence ID" value="QDT11239.1"/>
    <property type="molecule type" value="Genomic_DNA"/>
</dbReference>
<feature type="domain" description="Multidrug resistance protein MdtA-like C-terminal permuted SH3" evidence="4">
    <location>
        <begin position="416"/>
        <end position="473"/>
    </location>
</feature>
<dbReference type="AlphaFoldDB" id="A0A517NVU1"/>
<dbReference type="Gene3D" id="2.40.50.100">
    <property type="match status" value="1"/>
</dbReference>
<keyword evidence="3" id="KW-0812">Transmembrane</keyword>
<dbReference type="InterPro" id="IPR050465">
    <property type="entry name" value="UPF0194_transport"/>
</dbReference>
<keyword evidence="3" id="KW-1133">Transmembrane helix</keyword>
<keyword evidence="7" id="KW-1185">Reference proteome</keyword>
<name>A0A517NVU1_9BACT</name>
<dbReference type="Gene3D" id="2.40.30.170">
    <property type="match status" value="1"/>
</dbReference>
<proteinExistence type="predicted"/>
<feature type="transmembrane region" description="Helical" evidence="3">
    <location>
        <begin position="21"/>
        <end position="43"/>
    </location>
</feature>
<dbReference type="Proteomes" id="UP000319817">
    <property type="component" value="Chromosome"/>
</dbReference>
<evidence type="ECO:0000256" key="1">
    <source>
        <dbReference type="ARBA" id="ARBA00004196"/>
    </source>
</evidence>
<dbReference type="Gene3D" id="2.40.420.20">
    <property type="match status" value="1"/>
</dbReference>
<dbReference type="InterPro" id="IPR058636">
    <property type="entry name" value="Beta-barrel_YknX"/>
</dbReference>
<evidence type="ECO:0000256" key="2">
    <source>
        <dbReference type="ARBA" id="ARBA00023054"/>
    </source>
</evidence>
<dbReference type="Pfam" id="PF25967">
    <property type="entry name" value="RND-MFP_C"/>
    <property type="match status" value="1"/>
</dbReference>
<dbReference type="PANTHER" id="PTHR32347">
    <property type="entry name" value="EFFLUX SYSTEM COMPONENT YKNX-RELATED"/>
    <property type="match status" value="1"/>
</dbReference>
<protein>
    <submittedName>
        <fullName evidence="6">Macrolide export protein MacA</fullName>
    </submittedName>
</protein>
<dbReference type="InterPro" id="IPR058627">
    <property type="entry name" value="MdtA-like_C"/>
</dbReference>
<comment type="subcellular location">
    <subcellularLocation>
        <location evidence="1">Cell envelope</location>
    </subcellularLocation>
</comment>
<dbReference type="OrthoDB" id="259669at2"/>
<accession>A0A517NVU1</accession>
<keyword evidence="2" id="KW-0175">Coiled coil</keyword>
<gene>
    <name evidence="6" type="primary">macA_2</name>
    <name evidence="6" type="ORF">K239x_32330</name>
</gene>
<evidence type="ECO:0000313" key="6">
    <source>
        <dbReference type="EMBL" id="QDT11239.1"/>
    </source>
</evidence>
<evidence type="ECO:0000313" key="7">
    <source>
        <dbReference type="Proteomes" id="UP000319817"/>
    </source>
</evidence>
<keyword evidence="3" id="KW-0472">Membrane</keyword>
<evidence type="ECO:0000256" key="3">
    <source>
        <dbReference type="SAM" id="Phobius"/>
    </source>
</evidence>
<feature type="domain" description="YknX-like beta-barrel" evidence="5">
    <location>
        <begin position="329"/>
        <end position="407"/>
    </location>
</feature>